<evidence type="ECO:0000313" key="3">
    <source>
        <dbReference type="EMBL" id="EFJ25219.1"/>
    </source>
</evidence>
<dbReference type="Proteomes" id="UP000001514">
    <property type="component" value="Unassembled WGS sequence"/>
</dbReference>
<name>D8RRC5_SELML</name>
<dbReference type="InterPro" id="IPR002885">
    <property type="entry name" value="PPR_rpt"/>
</dbReference>
<dbReference type="InterPro" id="IPR011990">
    <property type="entry name" value="TPR-like_helical_dom_sf"/>
</dbReference>
<evidence type="ECO:0000313" key="4">
    <source>
        <dbReference type="Proteomes" id="UP000001514"/>
    </source>
</evidence>
<dbReference type="GO" id="GO:0009451">
    <property type="term" value="P:RNA modification"/>
    <property type="evidence" value="ECO:0000318"/>
    <property type="project" value="GO_Central"/>
</dbReference>
<dbReference type="InterPro" id="IPR046960">
    <property type="entry name" value="PPR_At4g14850-like_plant"/>
</dbReference>
<dbReference type="Pfam" id="PF01535">
    <property type="entry name" value="PPR"/>
    <property type="match status" value="3"/>
</dbReference>
<dbReference type="PANTHER" id="PTHR24015:SF548">
    <property type="entry name" value="OS08G0340900 PROTEIN"/>
    <property type="match status" value="1"/>
</dbReference>
<dbReference type="Gene3D" id="1.25.40.10">
    <property type="entry name" value="Tetratricopeptide repeat domain"/>
    <property type="match status" value="4"/>
</dbReference>
<proteinExistence type="predicted"/>
<reference evidence="3 4" key="1">
    <citation type="journal article" date="2011" name="Science">
        <title>The Selaginella genome identifies genetic changes associated with the evolution of vascular plants.</title>
        <authorList>
            <person name="Banks J.A."/>
            <person name="Nishiyama T."/>
            <person name="Hasebe M."/>
            <person name="Bowman J.L."/>
            <person name="Gribskov M."/>
            <person name="dePamphilis C."/>
            <person name="Albert V.A."/>
            <person name="Aono N."/>
            <person name="Aoyama T."/>
            <person name="Ambrose B.A."/>
            <person name="Ashton N.W."/>
            <person name="Axtell M.J."/>
            <person name="Barker E."/>
            <person name="Barker M.S."/>
            <person name="Bennetzen J.L."/>
            <person name="Bonawitz N.D."/>
            <person name="Chapple C."/>
            <person name="Cheng C."/>
            <person name="Correa L.G."/>
            <person name="Dacre M."/>
            <person name="DeBarry J."/>
            <person name="Dreyer I."/>
            <person name="Elias M."/>
            <person name="Engstrom E.M."/>
            <person name="Estelle M."/>
            <person name="Feng L."/>
            <person name="Finet C."/>
            <person name="Floyd S.K."/>
            <person name="Frommer W.B."/>
            <person name="Fujita T."/>
            <person name="Gramzow L."/>
            <person name="Gutensohn M."/>
            <person name="Harholt J."/>
            <person name="Hattori M."/>
            <person name="Heyl A."/>
            <person name="Hirai T."/>
            <person name="Hiwatashi Y."/>
            <person name="Ishikawa M."/>
            <person name="Iwata M."/>
            <person name="Karol K.G."/>
            <person name="Koehler B."/>
            <person name="Kolukisaoglu U."/>
            <person name="Kubo M."/>
            <person name="Kurata T."/>
            <person name="Lalonde S."/>
            <person name="Li K."/>
            <person name="Li Y."/>
            <person name="Litt A."/>
            <person name="Lyons E."/>
            <person name="Manning G."/>
            <person name="Maruyama T."/>
            <person name="Michael T.P."/>
            <person name="Mikami K."/>
            <person name="Miyazaki S."/>
            <person name="Morinaga S."/>
            <person name="Murata T."/>
            <person name="Mueller-Roeber B."/>
            <person name="Nelson D.R."/>
            <person name="Obara M."/>
            <person name="Oguri Y."/>
            <person name="Olmstead R.G."/>
            <person name="Onodera N."/>
            <person name="Petersen B.L."/>
            <person name="Pils B."/>
            <person name="Prigge M."/>
            <person name="Rensing S.A."/>
            <person name="Riano-Pachon D.M."/>
            <person name="Roberts A.W."/>
            <person name="Sato Y."/>
            <person name="Scheller H.V."/>
            <person name="Schulz B."/>
            <person name="Schulz C."/>
            <person name="Shakirov E.V."/>
            <person name="Shibagaki N."/>
            <person name="Shinohara N."/>
            <person name="Shippen D.E."/>
            <person name="Soerensen I."/>
            <person name="Sotooka R."/>
            <person name="Sugimoto N."/>
            <person name="Sugita M."/>
            <person name="Sumikawa N."/>
            <person name="Tanurdzic M."/>
            <person name="Theissen G."/>
            <person name="Ulvskov P."/>
            <person name="Wakazuki S."/>
            <person name="Weng J.K."/>
            <person name="Willats W.W."/>
            <person name="Wipf D."/>
            <person name="Wolf P.G."/>
            <person name="Yang L."/>
            <person name="Zimmer A.D."/>
            <person name="Zhu Q."/>
            <person name="Mitros T."/>
            <person name="Hellsten U."/>
            <person name="Loque D."/>
            <person name="Otillar R."/>
            <person name="Salamov A."/>
            <person name="Schmutz J."/>
            <person name="Shapiro H."/>
            <person name="Lindquist E."/>
            <person name="Lucas S."/>
            <person name="Rokhsar D."/>
            <person name="Grigoriev I.V."/>
        </authorList>
    </citation>
    <scope>NUCLEOTIDE SEQUENCE [LARGE SCALE GENOMIC DNA]</scope>
</reference>
<dbReference type="HOGENOM" id="CLU_002706_37_2_1"/>
<dbReference type="PROSITE" id="PS51375">
    <property type="entry name" value="PPR"/>
    <property type="match status" value="3"/>
</dbReference>
<dbReference type="FunFam" id="1.25.40.10:FF:000242">
    <property type="entry name" value="Pentatricopeptide repeat-containing protein"/>
    <property type="match status" value="1"/>
</dbReference>
<dbReference type="PANTHER" id="PTHR24015">
    <property type="entry name" value="OS07G0578800 PROTEIN-RELATED"/>
    <property type="match status" value="1"/>
</dbReference>
<evidence type="ECO:0000256" key="2">
    <source>
        <dbReference type="PROSITE-ProRule" id="PRU00708"/>
    </source>
</evidence>
<keyword evidence="4" id="KW-1185">Reference proteome</keyword>
<keyword evidence="1" id="KW-0677">Repeat</keyword>
<feature type="repeat" description="PPR" evidence="2">
    <location>
        <begin position="229"/>
        <end position="263"/>
    </location>
</feature>
<dbReference type="Pfam" id="PF13041">
    <property type="entry name" value="PPR_2"/>
    <property type="match status" value="2"/>
</dbReference>
<dbReference type="eggNOG" id="KOG4197">
    <property type="taxonomic scope" value="Eukaryota"/>
</dbReference>
<dbReference type="GO" id="GO:0003723">
    <property type="term" value="F:RNA binding"/>
    <property type="evidence" value="ECO:0007669"/>
    <property type="project" value="InterPro"/>
</dbReference>
<dbReference type="Gramene" id="EFJ25219">
    <property type="protein sequence ID" value="EFJ25219"/>
    <property type="gene ID" value="SELMODRAFT_99957"/>
</dbReference>
<dbReference type="AlphaFoldDB" id="D8RRC5"/>
<gene>
    <name evidence="3" type="ORF">SELMODRAFT_99957</name>
</gene>
<dbReference type="Pfam" id="PF13812">
    <property type="entry name" value="PPR_3"/>
    <property type="match status" value="1"/>
</dbReference>
<organism evidence="4">
    <name type="scientific">Selaginella moellendorffii</name>
    <name type="common">Spikemoss</name>
    <dbReference type="NCBI Taxonomy" id="88036"/>
    <lineage>
        <taxon>Eukaryota</taxon>
        <taxon>Viridiplantae</taxon>
        <taxon>Streptophyta</taxon>
        <taxon>Embryophyta</taxon>
        <taxon>Tracheophyta</taxon>
        <taxon>Lycopodiopsida</taxon>
        <taxon>Selaginellales</taxon>
        <taxon>Selaginellaceae</taxon>
        <taxon>Selaginella</taxon>
    </lineage>
</organism>
<dbReference type="InParanoid" id="D8RRC5"/>
<feature type="repeat" description="PPR" evidence="2">
    <location>
        <begin position="122"/>
        <end position="156"/>
    </location>
</feature>
<protein>
    <recommendedName>
        <fullName evidence="5">Pentacotripeptide-repeat region of PRORP domain-containing protein</fullName>
    </recommendedName>
</protein>
<dbReference type="NCBIfam" id="TIGR00756">
    <property type="entry name" value="PPR"/>
    <property type="match status" value="3"/>
</dbReference>
<dbReference type="KEGG" id="smo:SELMODRAFT_99957"/>
<feature type="repeat" description="PPR" evidence="2">
    <location>
        <begin position="328"/>
        <end position="362"/>
    </location>
</feature>
<evidence type="ECO:0008006" key="5">
    <source>
        <dbReference type="Google" id="ProtNLM"/>
    </source>
</evidence>
<dbReference type="FunFam" id="1.25.40.10:FF:000381">
    <property type="entry name" value="Pentatricopeptide repeat-containing protein"/>
    <property type="match status" value="1"/>
</dbReference>
<sequence length="573" mass="62583">MLVKYLGLWRRRKKALDFSLFSIYTRTASTASSIEFLPVLRSRVQELEWNGINLEPYAYEELLQACARLSALHEGRRIHSHIARCGFGDRALFLQNTLLNVYAKCGSVRDAIELLESMELRNAVSWNVVIGGFARSGHRQEALEIFGKMMLEGVRPGRITFTNALLACEGEEFLPLGRIIHSSIQEAGITDQEEEEKAVELGNGLIAMYGRCGDLAAATQVYYGVRQRTIVSWNSIIAAYAQSGHSKEAFQFFQELLANGTKPSSVTFLAILPACSSSQEVDVFSALIREAGLESDVLVSTCLITTYGKAGSLENSRRAFAELELSDDVLAWTSAMTSCSQKGLDRDSLAIFRQMQLQGIHPTSFTLAVALESCAKLGDYEQGSSIHRVMALQCKSDEFVATALVNLYSRCGDLAAARAVFDGFQGSTLVLATALIAGYSRNGDGTAALQAYQLMQLHGDAPNDVTFVTILSACSHAGLLDEGVGYFQAMAAEHSIEATAQHYGCVVDLLARLGHLEEAEEIIEEMPFLPGSVDWLTLLGGNRNHGDLRQGERAIGELERGFLAGSSGSKWRL</sequence>
<evidence type="ECO:0000256" key="1">
    <source>
        <dbReference type="ARBA" id="ARBA00022737"/>
    </source>
</evidence>
<dbReference type="EMBL" id="GL377587">
    <property type="protein sequence ID" value="EFJ25219.1"/>
    <property type="molecule type" value="Genomic_DNA"/>
</dbReference>
<accession>D8RRC5</accession>